<reference evidence="2 3" key="1">
    <citation type="submission" date="2014-04" db="EMBL/GenBank/DDBJ databases">
        <authorList>
            <consortium name="DOE Joint Genome Institute"/>
            <person name="Kuo A."/>
            <person name="Kohler A."/>
            <person name="Costa M.D."/>
            <person name="Nagy L.G."/>
            <person name="Floudas D."/>
            <person name="Copeland A."/>
            <person name="Barry K.W."/>
            <person name="Cichocki N."/>
            <person name="Veneault-Fourrey C."/>
            <person name="LaButti K."/>
            <person name="Lindquist E.A."/>
            <person name="Lipzen A."/>
            <person name="Lundell T."/>
            <person name="Morin E."/>
            <person name="Murat C."/>
            <person name="Sun H."/>
            <person name="Tunlid A."/>
            <person name="Henrissat B."/>
            <person name="Grigoriev I.V."/>
            <person name="Hibbett D.S."/>
            <person name="Martin F."/>
            <person name="Nordberg H.P."/>
            <person name="Cantor M.N."/>
            <person name="Hua S.X."/>
        </authorList>
    </citation>
    <scope>NUCLEOTIDE SEQUENCE [LARGE SCALE GENOMIC DNA]</scope>
    <source>
        <strain evidence="2 3">Marx 270</strain>
    </source>
</reference>
<dbReference type="OrthoDB" id="2581931at2759"/>
<reference evidence="3" key="2">
    <citation type="submission" date="2015-01" db="EMBL/GenBank/DDBJ databases">
        <title>Evolutionary Origins and Diversification of the Mycorrhizal Mutualists.</title>
        <authorList>
            <consortium name="DOE Joint Genome Institute"/>
            <consortium name="Mycorrhizal Genomics Consortium"/>
            <person name="Kohler A."/>
            <person name="Kuo A."/>
            <person name="Nagy L.G."/>
            <person name="Floudas D."/>
            <person name="Copeland A."/>
            <person name="Barry K.W."/>
            <person name="Cichocki N."/>
            <person name="Veneault-Fourrey C."/>
            <person name="LaButti K."/>
            <person name="Lindquist E.A."/>
            <person name="Lipzen A."/>
            <person name="Lundell T."/>
            <person name="Morin E."/>
            <person name="Murat C."/>
            <person name="Riley R."/>
            <person name="Ohm R."/>
            <person name="Sun H."/>
            <person name="Tunlid A."/>
            <person name="Henrissat B."/>
            <person name="Grigoriev I.V."/>
            <person name="Hibbett D.S."/>
            <person name="Martin F."/>
        </authorList>
    </citation>
    <scope>NUCLEOTIDE SEQUENCE [LARGE SCALE GENOMIC DNA]</scope>
    <source>
        <strain evidence="3">Marx 270</strain>
    </source>
</reference>
<evidence type="ECO:0000313" key="2">
    <source>
        <dbReference type="EMBL" id="KIO06443.1"/>
    </source>
</evidence>
<organism evidence="2 3">
    <name type="scientific">Pisolithus tinctorius Marx 270</name>
    <dbReference type="NCBI Taxonomy" id="870435"/>
    <lineage>
        <taxon>Eukaryota</taxon>
        <taxon>Fungi</taxon>
        <taxon>Dikarya</taxon>
        <taxon>Basidiomycota</taxon>
        <taxon>Agaricomycotina</taxon>
        <taxon>Agaricomycetes</taxon>
        <taxon>Agaricomycetidae</taxon>
        <taxon>Boletales</taxon>
        <taxon>Sclerodermatineae</taxon>
        <taxon>Pisolithaceae</taxon>
        <taxon>Pisolithus</taxon>
    </lineage>
</organism>
<dbReference type="AlphaFoldDB" id="A0A0C3JBI0"/>
<protein>
    <submittedName>
        <fullName evidence="2">Uncharacterized protein</fullName>
    </submittedName>
</protein>
<sequence length="153" mass="16054">MALNERDIGASKAASVYPGVADPTPRSSTSNPKVPEPTFGEKGAGTGAQLKGHRDDIKHAQRDAMHTRRASAGVVEGYPGIIESSHIEPLDEEYKEGEAGRGRTMGRSIPTQGQGLKERLATAAEGAANIVYGVATGDHQATKTGKETLGFNQ</sequence>
<evidence type="ECO:0000313" key="3">
    <source>
        <dbReference type="Proteomes" id="UP000054217"/>
    </source>
</evidence>
<dbReference type="EMBL" id="KN831963">
    <property type="protein sequence ID" value="KIO06443.1"/>
    <property type="molecule type" value="Genomic_DNA"/>
</dbReference>
<name>A0A0C3JBI0_PISTI</name>
<proteinExistence type="predicted"/>
<evidence type="ECO:0000256" key="1">
    <source>
        <dbReference type="SAM" id="MobiDB-lite"/>
    </source>
</evidence>
<feature type="region of interest" description="Disordered" evidence="1">
    <location>
        <begin position="1"/>
        <end position="114"/>
    </location>
</feature>
<dbReference type="HOGENOM" id="CLU_115058_0_0_1"/>
<accession>A0A0C3JBI0</accession>
<keyword evidence="3" id="KW-1185">Reference proteome</keyword>
<feature type="compositionally biased region" description="Basic and acidic residues" evidence="1">
    <location>
        <begin position="52"/>
        <end position="66"/>
    </location>
</feature>
<gene>
    <name evidence="2" type="ORF">M404DRAFT_482962</name>
</gene>
<dbReference type="InParanoid" id="A0A0C3JBI0"/>
<dbReference type="Proteomes" id="UP000054217">
    <property type="component" value="Unassembled WGS sequence"/>
</dbReference>